<name>A0A1H6C5C8_9HYPH</name>
<organism evidence="1 2">
    <name type="scientific">Bosea lathyri</name>
    <dbReference type="NCBI Taxonomy" id="1036778"/>
    <lineage>
        <taxon>Bacteria</taxon>
        <taxon>Pseudomonadati</taxon>
        <taxon>Pseudomonadota</taxon>
        <taxon>Alphaproteobacteria</taxon>
        <taxon>Hyphomicrobiales</taxon>
        <taxon>Boseaceae</taxon>
        <taxon>Bosea</taxon>
    </lineage>
</organism>
<proteinExistence type="predicted"/>
<dbReference type="InterPro" id="IPR011660">
    <property type="entry name" value="VapB-like"/>
</dbReference>
<dbReference type="EMBL" id="FNUY01000009">
    <property type="protein sequence ID" value="SEG67937.1"/>
    <property type="molecule type" value="Genomic_DNA"/>
</dbReference>
<dbReference type="RefSeq" id="WP_160115845.1">
    <property type="nucleotide sequence ID" value="NZ_FNUY01000009.1"/>
</dbReference>
<keyword evidence="2" id="KW-1185">Reference proteome</keyword>
<evidence type="ECO:0000313" key="1">
    <source>
        <dbReference type="EMBL" id="SEG67937.1"/>
    </source>
</evidence>
<dbReference type="Pfam" id="PF07704">
    <property type="entry name" value="PSK_trans_fac"/>
    <property type="match status" value="1"/>
</dbReference>
<dbReference type="Proteomes" id="UP000236743">
    <property type="component" value="Unassembled WGS sequence"/>
</dbReference>
<sequence>MGILVRDQKIERQVRELAKRDGLTLQGAIGMAVERELACRAEKQTTEATRWAQEIMAGSPVVDEGMTHRETSRRL</sequence>
<protein>
    <submittedName>
        <fullName evidence="1">Rv0623-like transcription factor</fullName>
    </submittedName>
</protein>
<reference evidence="1 2" key="1">
    <citation type="submission" date="2016-10" db="EMBL/GenBank/DDBJ databases">
        <authorList>
            <person name="de Groot N.N."/>
        </authorList>
    </citation>
    <scope>NUCLEOTIDE SEQUENCE [LARGE SCALE GENOMIC DNA]</scope>
    <source>
        <strain evidence="1 2">DSM 26656</strain>
    </source>
</reference>
<gene>
    <name evidence="1" type="ORF">SAMN04488115_1094</name>
</gene>
<dbReference type="AlphaFoldDB" id="A0A1H6C5C8"/>
<evidence type="ECO:0000313" key="2">
    <source>
        <dbReference type="Proteomes" id="UP000236743"/>
    </source>
</evidence>
<accession>A0A1H6C5C8</accession>
<dbReference type="OrthoDB" id="8163734at2"/>